<evidence type="ECO:0000313" key="5">
    <source>
        <dbReference type="EMBL" id="KAK5826560.1"/>
    </source>
</evidence>
<gene>
    <name evidence="5" type="ORF">PVK06_021484</name>
</gene>
<proteinExistence type="predicted"/>
<comment type="caution">
    <text evidence="5">The sequence shown here is derived from an EMBL/GenBank/DDBJ whole genome shotgun (WGS) entry which is preliminary data.</text>
</comment>
<feature type="region of interest" description="Disordered" evidence="3">
    <location>
        <begin position="1"/>
        <end position="23"/>
    </location>
</feature>
<dbReference type="InterPro" id="IPR051137">
    <property type="entry name" value="PP4R3-like"/>
</dbReference>
<feature type="domain" description="Serine/threonine-protein phosphatase 4 regulatory subunit 3-like central" evidence="4">
    <location>
        <begin position="39"/>
        <end position="103"/>
    </location>
</feature>
<feature type="compositionally biased region" description="Basic and acidic residues" evidence="3">
    <location>
        <begin position="1"/>
        <end position="15"/>
    </location>
</feature>
<evidence type="ECO:0000256" key="1">
    <source>
        <dbReference type="ARBA" id="ARBA00004123"/>
    </source>
</evidence>
<organism evidence="5 6">
    <name type="scientific">Gossypium arboreum</name>
    <name type="common">Tree cotton</name>
    <name type="synonym">Gossypium nanking</name>
    <dbReference type="NCBI Taxonomy" id="29729"/>
    <lineage>
        <taxon>Eukaryota</taxon>
        <taxon>Viridiplantae</taxon>
        <taxon>Streptophyta</taxon>
        <taxon>Embryophyta</taxon>
        <taxon>Tracheophyta</taxon>
        <taxon>Spermatophyta</taxon>
        <taxon>Magnoliopsida</taxon>
        <taxon>eudicotyledons</taxon>
        <taxon>Gunneridae</taxon>
        <taxon>Pentapetalae</taxon>
        <taxon>rosids</taxon>
        <taxon>malvids</taxon>
        <taxon>Malvales</taxon>
        <taxon>Malvaceae</taxon>
        <taxon>Malvoideae</taxon>
        <taxon>Gossypium</taxon>
    </lineage>
</organism>
<dbReference type="PANTHER" id="PTHR23318:SF0">
    <property type="entry name" value="SERINE_THREONINE-PROTEIN PHOSPHATASE 4 REGULATORY SUBUNIT 3"/>
    <property type="match status" value="1"/>
</dbReference>
<evidence type="ECO:0000256" key="3">
    <source>
        <dbReference type="SAM" id="MobiDB-lite"/>
    </source>
</evidence>
<name>A0ABR0PQV2_GOSAR</name>
<keyword evidence="2" id="KW-0539">Nucleus</keyword>
<sequence>MEKSMSKAELSKEMRMSPTVQPSDCGNSEALINYQRLLVGYLKDVVLARVLDEATAASLNSIIHSNNAIVISILKDDSTFIQELFARLRSPTTSAKSKKNLILA</sequence>
<dbReference type="PANTHER" id="PTHR23318">
    <property type="entry name" value="ATP SYNTHASE GAMMA-RELATED"/>
    <property type="match status" value="1"/>
</dbReference>
<keyword evidence="6" id="KW-1185">Reference proteome</keyword>
<comment type="subcellular location">
    <subcellularLocation>
        <location evidence="1">Nucleus</location>
    </subcellularLocation>
</comment>
<evidence type="ECO:0000259" key="4">
    <source>
        <dbReference type="Pfam" id="PF04802"/>
    </source>
</evidence>
<dbReference type="Pfam" id="PF04802">
    <property type="entry name" value="PP4R3"/>
    <property type="match status" value="1"/>
</dbReference>
<dbReference type="InterPro" id="IPR006887">
    <property type="entry name" value="P4R3-like_central_dom"/>
</dbReference>
<evidence type="ECO:0000256" key="2">
    <source>
        <dbReference type="ARBA" id="ARBA00023242"/>
    </source>
</evidence>
<evidence type="ECO:0000313" key="6">
    <source>
        <dbReference type="Proteomes" id="UP001358586"/>
    </source>
</evidence>
<reference evidence="5 6" key="1">
    <citation type="submission" date="2023-03" db="EMBL/GenBank/DDBJ databases">
        <title>WGS of Gossypium arboreum.</title>
        <authorList>
            <person name="Yu D."/>
        </authorList>
    </citation>
    <scope>NUCLEOTIDE SEQUENCE [LARGE SCALE GENOMIC DNA]</scope>
    <source>
        <tissue evidence="5">Leaf</tissue>
    </source>
</reference>
<accession>A0ABR0PQV2</accession>
<protein>
    <recommendedName>
        <fullName evidence="4">Serine/threonine-protein phosphatase 4 regulatory subunit 3-like central domain-containing protein</fullName>
    </recommendedName>
</protein>
<dbReference type="EMBL" id="JARKNE010000006">
    <property type="protein sequence ID" value="KAK5826560.1"/>
    <property type="molecule type" value="Genomic_DNA"/>
</dbReference>
<dbReference type="Proteomes" id="UP001358586">
    <property type="component" value="Chromosome 6"/>
</dbReference>